<evidence type="ECO:0000256" key="6">
    <source>
        <dbReference type="ARBA" id="ARBA00022842"/>
    </source>
</evidence>
<evidence type="ECO:0000256" key="5">
    <source>
        <dbReference type="ARBA" id="ARBA00022741"/>
    </source>
</evidence>
<evidence type="ECO:0000259" key="11">
    <source>
        <dbReference type="PROSITE" id="PS51706"/>
    </source>
</evidence>
<dbReference type="InterPro" id="IPR006073">
    <property type="entry name" value="GTP-bd"/>
</dbReference>
<comment type="cofactor">
    <cofactor evidence="1">
        <name>Mg(2+)</name>
        <dbReference type="ChEBI" id="CHEBI:18420"/>
    </cofactor>
</comment>
<dbReference type="NCBIfam" id="TIGR03598">
    <property type="entry name" value="GTPase_YsxC"/>
    <property type="match status" value="1"/>
</dbReference>
<evidence type="ECO:0000256" key="2">
    <source>
        <dbReference type="ARBA" id="ARBA00009638"/>
    </source>
</evidence>
<name>A0A7W5UJP0_9BACT</name>
<dbReference type="GO" id="GO:0000917">
    <property type="term" value="P:division septum assembly"/>
    <property type="evidence" value="ECO:0007669"/>
    <property type="project" value="UniProtKB-KW"/>
</dbReference>
<evidence type="ECO:0000256" key="4">
    <source>
        <dbReference type="ARBA" id="ARBA00022723"/>
    </source>
</evidence>
<dbReference type="FunFam" id="3.40.50.300:FF:000098">
    <property type="entry name" value="Probable GTP-binding protein EngB"/>
    <property type="match status" value="1"/>
</dbReference>
<dbReference type="PROSITE" id="PS51706">
    <property type="entry name" value="G_ENGB"/>
    <property type="match status" value="1"/>
</dbReference>
<keyword evidence="8 10" id="KW-0717">Septation</keyword>
<keyword evidence="4" id="KW-0479">Metal-binding</keyword>
<dbReference type="RefSeq" id="WP_183696025.1">
    <property type="nucleotide sequence ID" value="NZ_JACICA010000004.1"/>
</dbReference>
<dbReference type="EMBL" id="JACICA010000004">
    <property type="protein sequence ID" value="MBB3702673.1"/>
    <property type="molecule type" value="Genomic_DNA"/>
</dbReference>
<dbReference type="GO" id="GO:0005525">
    <property type="term" value="F:GTP binding"/>
    <property type="evidence" value="ECO:0007669"/>
    <property type="project" value="UniProtKB-UniRule"/>
</dbReference>
<dbReference type="PANTHER" id="PTHR11649:SF13">
    <property type="entry name" value="ENGB-TYPE G DOMAIN-CONTAINING PROTEIN"/>
    <property type="match status" value="1"/>
</dbReference>
<dbReference type="GO" id="GO:0046872">
    <property type="term" value="F:metal ion binding"/>
    <property type="evidence" value="ECO:0007669"/>
    <property type="project" value="UniProtKB-KW"/>
</dbReference>
<feature type="domain" description="EngB-type G" evidence="11">
    <location>
        <begin position="22"/>
        <end position="197"/>
    </location>
</feature>
<sequence>MKINSAEFEISNSRADQCPKSDIPEYAFIGRSNVGKSSLINMLTQRKGLAMTSSTPGKTMLINHFRINDEWYLVDLPGYGYAKRSKKDQEKLQNIISFYVLEREQLTNLFVLIDSRLKPQKIDLEFIEWLGENGVPFSIIFTKADKNKKGELRKNVDTFLDTLREQWEELPPHFITSSESRLGREELLNYIDNINKSIEDTSTK</sequence>
<evidence type="ECO:0000256" key="9">
    <source>
        <dbReference type="ARBA" id="ARBA00023306"/>
    </source>
</evidence>
<dbReference type="CDD" id="cd01876">
    <property type="entry name" value="YihA_EngB"/>
    <property type="match status" value="1"/>
</dbReference>
<dbReference type="SUPFAM" id="SSF52540">
    <property type="entry name" value="P-loop containing nucleoside triphosphate hydrolases"/>
    <property type="match status" value="1"/>
</dbReference>
<organism evidence="12 13">
    <name type="scientific">Alloprevotella rava</name>
    <dbReference type="NCBI Taxonomy" id="671218"/>
    <lineage>
        <taxon>Bacteria</taxon>
        <taxon>Pseudomonadati</taxon>
        <taxon>Bacteroidota</taxon>
        <taxon>Bacteroidia</taxon>
        <taxon>Bacteroidales</taxon>
        <taxon>Prevotellaceae</taxon>
        <taxon>Alloprevotella</taxon>
    </lineage>
</organism>
<dbReference type="InterPro" id="IPR030393">
    <property type="entry name" value="G_ENGB_dom"/>
</dbReference>
<evidence type="ECO:0000313" key="13">
    <source>
        <dbReference type="Proteomes" id="UP000541425"/>
    </source>
</evidence>
<reference evidence="12 13" key="1">
    <citation type="submission" date="2020-08" db="EMBL/GenBank/DDBJ databases">
        <title>Genomic Encyclopedia of Type Strains, Phase IV (KMG-IV): sequencing the most valuable type-strain genomes for metagenomic binning, comparative biology and taxonomic classification.</title>
        <authorList>
            <person name="Goeker M."/>
        </authorList>
    </citation>
    <scope>NUCLEOTIDE SEQUENCE [LARGE SCALE GENOMIC DNA]</scope>
    <source>
        <strain evidence="12 13">DSM 22548</strain>
    </source>
</reference>
<evidence type="ECO:0000256" key="3">
    <source>
        <dbReference type="ARBA" id="ARBA00022618"/>
    </source>
</evidence>
<evidence type="ECO:0000256" key="7">
    <source>
        <dbReference type="ARBA" id="ARBA00023134"/>
    </source>
</evidence>
<evidence type="ECO:0000256" key="10">
    <source>
        <dbReference type="HAMAP-Rule" id="MF_00321"/>
    </source>
</evidence>
<dbReference type="InterPro" id="IPR027417">
    <property type="entry name" value="P-loop_NTPase"/>
</dbReference>
<protein>
    <recommendedName>
        <fullName evidence="10">Probable GTP-binding protein EngB</fullName>
    </recommendedName>
</protein>
<comment type="function">
    <text evidence="10">Necessary for normal cell division and for the maintenance of normal septation.</text>
</comment>
<comment type="similarity">
    <text evidence="2 10">Belongs to the TRAFAC class TrmE-Era-EngA-EngB-Septin-like GTPase superfamily. EngB GTPase family.</text>
</comment>
<evidence type="ECO:0000313" key="12">
    <source>
        <dbReference type="EMBL" id="MBB3702673.1"/>
    </source>
</evidence>
<gene>
    <name evidence="10" type="primary">engB</name>
    <name evidence="12" type="ORF">FHS60_001136</name>
</gene>
<dbReference type="HAMAP" id="MF_00321">
    <property type="entry name" value="GTPase_EngB"/>
    <property type="match status" value="1"/>
</dbReference>
<dbReference type="AlphaFoldDB" id="A0A7W5UJP0"/>
<dbReference type="InterPro" id="IPR019987">
    <property type="entry name" value="GTP-bd_ribosome_bio_YsxC"/>
</dbReference>
<keyword evidence="5 10" id="KW-0547">Nucleotide-binding</keyword>
<dbReference type="Proteomes" id="UP000541425">
    <property type="component" value="Unassembled WGS sequence"/>
</dbReference>
<keyword evidence="7 10" id="KW-0342">GTP-binding</keyword>
<evidence type="ECO:0000256" key="1">
    <source>
        <dbReference type="ARBA" id="ARBA00001946"/>
    </source>
</evidence>
<keyword evidence="3 10" id="KW-0132">Cell division</keyword>
<keyword evidence="6" id="KW-0460">Magnesium</keyword>
<dbReference type="Pfam" id="PF01926">
    <property type="entry name" value="MMR_HSR1"/>
    <property type="match status" value="1"/>
</dbReference>
<proteinExistence type="inferred from homology"/>
<comment type="caution">
    <text evidence="12">The sequence shown here is derived from an EMBL/GenBank/DDBJ whole genome shotgun (WGS) entry which is preliminary data.</text>
</comment>
<dbReference type="PANTHER" id="PTHR11649">
    <property type="entry name" value="MSS1/TRME-RELATED GTP-BINDING PROTEIN"/>
    <property type="match status" value="1"/>
</dbReference>
<accession>A0A7W5UJP0</accession>
<dbReference type="Gene3D" id="3.40.50.300">
    <property type="entry name" value="P-loop containing nucleotide triphosphate hydrolases"/>
    <property type="match status" value="1"/>
</dbReference>
<keyword evidence="9 10" id="KW-0131">Cell cycle</keyword>
<evidence type="ECO:0000256" key="8">
    <source>
        <dbReference type="ARBA" id="ARBA00023210"/>
    </source>
</evidence>